<sequence length="685" mass="79065">MEKKFTNRLIKETSPYLLQHAHNPVDWFPWGEEALQKAKEEDKPILVSIGYSACHWCHVMEKESFEDEVTADIMNKHFVNIKIDREERPDLDHVYMDAVQTMTGSGGWPLNVFLTPDTKPFYGGTYFPPVRAFNRMSWKETLYAINESYRDKRDEVESQAENLTQHIINANSFGISKKATDQISNFFSKDDLDLIAKNLLQSADKEWGGFGNAPKFPQTFSIQFLLRHYHFTKDDDALKQALLSIDKMMQGGIHDHLGGGFARYSTDAQWLAPHFEKMLYDNALLVSILAEAYQLTGQEKYSETIKKTLAFVERELTSPEGGFYSALDADSEGVEGKYYVWSKNEIDHLLGNDAELFAEVYGISGKGNWEHTNILWLKETIEVQAKKMAIDEIYLKNRLKYCREVLFKHRQTRIRPGLDDKILLGWNALMITACCKAYAATGDAICLDMAVRNIRFLETNLRDSKGNWLHTWKNNQSKYLAFLDDYAFLMQAYIHLQEVTGRQEYLFAARNILTKTIDEFSDEDDTFFFFTSVLQEDIILRKKEVYDGAVPSGNAVMAFDLLYLAMIFNERLWLKRAEKMLISLDKVVIKYPYSFSYWAGLWQHMVTGINEIAVTGENAFTIASLINKNFIPNKIMQSAILPTVGMPLLEGKFNDENETYIYLCRNYTCERPLKIIDDLILLLKN</sequence>
<gene>
    <name evidence="2" type="ORF">FRZ67_09500</name>
</gene>
<dbReference type="EMBL" id="CP042435">
    <property type="protein sequence ID" value="QEC70184.1"/>
    <property type="molecule type" value="Genomic_DNA"/>
</dbReference>
<keyword evidence="3" id="KW-1185">Reference proteome</keyword>
<dbReference type="GO" id="GO:0005975">
    <property type="term" value="P:carbohydrate metabolic process"/>
    <property type="evidence" value="ECO:0007669"/>
    <property type="project" value="InterPro"/>
</dbReference>
<dbReference type="SUPFAM" id="SSF52833">
    <property type="entry name" value="Thioredoxin-like"/>
    <property type="match status" value="1"/>
</dbReference>
<dbReference type="KEGG" id="pgin:FRZ67_09500"/>
<protein>
    <submittedName>
        <fullName evidence="2">Thioredoxin domain-containing protein</fullName>
    </submittedName>
</protein>
<reference evidence="2 3" key="1">
    <citation type="journal article" date="2016" name="Int. J. Syst. Evol. Microbiol.">
        <title>Panacibacter ginsenosidivorans gen. nov., sp. nov., with ginsenoside converting activity isolated from soil of a ginseng field.</title>
        <authorList>
            <person name="Siddiqi M.Z."/>
            <person name="Muhammad Shafi S."/>
            <person name="Choi K.D."/>
            <person name="Im W.T."/>
        </authorList>
    </citation>
    <scope>NUCLEOTIDE SEQUENCE [LARGE SCALE GENOMIC DNA]</scope>
    <source>
        <strain evidence="2 3">Gsoil1550</strain>
    </source>
</reference>
<name>A0A5B8VFB2_9BACT</name>
<dbReference type="InterPro" id="IPR004879">
    <property type="entry name" value="Ssp411-like_TRX"/>
</dbReference>
<dbReference type="SUPFAM" id="SSF48208">
    <property type="entry name" value="Six-hairpin glycosidases"/>
    <property type="match status" value="1"/>
</dbReference>
<dbReference type="Gene3D" id="3.40.30.10">
    <property type="entry name" value="Glutaredoxin"/>
    <property type="match status" value="1"/>
</dbReference>
<dbReference type="PANTHER" id="PTHR42899">
    <property type="entry name" value="SPERMATOGENESIS-ASSOCIATED PROTEIN 20"/>
    <property type="match status" value="1"/>
</dbReference>
<dbReference type="OrthoDB" id="9762614at2"/>
<dbReference type="CDD" id="cd02955">
    <property type="entry name" value="SSP411"/>
    <property type="match status" value="1"/>
</dbReference>
<dbReference type="Pfam" id="PF03190">
    <property type="entry name" value="Thioredox_DsbH"/>
    <property type="match status" value="1"/>
</dbReference>
<accession>A0A5B8VFB2</accession>
<feature type="domain" description="Spermatogenesis-associated protein 20-like TRX" evidence="1">
    <location>
        <begin position="6"/>
        <end position="167"/>
    </location>
</feature>
<dbReference type="AlphaFoldDB" id="A0A5B8VFB2"/>
<evidence type="ECO:0000313" key="2">
    <source>
        <dbReference type="EMBL" id="QEC70184.1"/>
    </source>
</evidence>
<evidence type="ECO:0000313" key="3">
    <source>
        <dbReference type="Proteomes" id="UP000321533"/>
    </source>
</evidence>
<dbReference type="Proteomes" id="UP000321533">
    <property type="component" value="Chromosome"/>
</dbReference>
<dbReference type="PIRSF" id="PIRSF006402">
    <property type="entry name" value="UCP006402_thioredoxin"/>
    <property type="match status" value="1"/>
</dbReference>
<dbReference type="InterPro" id="IPR008928">
    <property type="entry name" value="6-hairpin_glycosidase_sf"/>
</dbReference>
<organism evidence="2 3">
    <name type="scientific">Panacibacter ginsenosidivorans</name>
    <dbReference type="NCBI Taxonomy" id="1813871"/>
    <lineage>
        <taxon>Bacteria</taxon>
        <taxon>Pseudomonadati</taxon>
        <taxon>Bacteroidota</taxon>
        <taxon>Chitinophagia</taxon>
        <taxon>Chitinophagales</taxon>
        <taxon>Chitinophagaceae</taxon>
        <taxon>Panacibacter</taxon>
    </lineage>
</organism>
<dbReference type="InterPro" id="IPR024705">
    <property type="entry name" value="Ssp411"/>
</dbReference>
<dbReference type="PANTHER" id="PTHR42899:SF1">
    <property type="entry name" value="SPERMATOGENESIS-ASSOCIATED PROTEIN 20"/>
    <property type="match status" value="1"/>
</dbReference>
<dbReference type="InterPro" id="IPR036249">
    <property type="entry name" value="Thioredoxin-like_sf"/>
</dbReference>
<evidence type="ECO:0000259" key="1">
    <source>
        <dbReference type="Pfam" id="PF03190"/>
    </source>
</evidence>
<proteinExistence type="predicted"/>
<dbReference type="Gene3D" id="1.50.10.20">
    <property type="match status" value="2"/>
</dbReference>